<dbReference type="PRINTS" id="PR01415">
    <property type="entry name" value="ANKYRIN"/>
</dbReference>
<feature type="repeat" description="ANK" evidence="3">
    <location>
        <begin position="780"/>
        <end position="812"/>
    </location>
</feature>
<comment type="caution">
    <text evidence="5">The sequence shown here is derived from an EMBL/GenBank/DDBJ whole genome shotgun (WGS) entry which is preliminary data.</text>
</comment>
<dbReference type="Pfam" id="PF12796">
    <property type="entry name" value="Ank_2"/>
    <property type="match status" value="2"/>
</dbReference>
<feature type="repeat" description="ANK" evidence="3">
    <location>
        <begin position="858"/>
        <end position="892"/>
    </location>
</feature>
<feature type="domain" description="Clr5" evidence="4">
    <location>
        <begin position="6"/>
        <end position="56"/>
    </location>
</feature>
<organism evidence="5 6">
    <name type="scientific">Cudoniella acicularis</name>
    <dbReference type="NCBI Taxonomy" id="354080"/>
    <lineage>
        <taxon>Eukaryota</taxon>
        <taxon>Fungi</taxon>
        <taxon>Dikarya</taxon>
        <taxon>Ascomycota</taxon>
        <taxon>Pezizomycotina</taxon>
        <taxon>Leotiomycetes</taxon>
        <taxon>Helotiales</taxon>
        <taxon>Tricladiaceae</taxon>
        <taxon>Cudoniella</taxon>
    </lineage>
</organism>
<protein>
    <recommendedName>
        <fullName evidence="4">Clr5 domain-containing protein</fullName>
    </recommendedName>
</protein>
<accession>A0A8H4RBF3</accession>
<evidence type="ECO:0000256" key="2">
    <source>
        <dbReference type="ARBA" id="ARBA00023043"/>
    </source>
</evidence>
<dbReference type="InterPro" id="IPR036770">
    <property type="entry name" value="Ankyrin_rpt-contain_sf"/>
</dbReference>
<dbReference type="InterPro" id="IPR051631">
    <property type="entry name" value="Ankyrin-KH/SAM_domain"/>
</dbReference>
<evidence type="ECO:0000256" key="3">
    <source>
        <dbReference type="PROSITE-ProRule" id="PRU00023"/>
    </source>
</evidence>
<proteinExistence type="predicted"/>
<evidence type="ECO:0000313" key="5">
    <source>
        <dbReference type="EMBL" id="KAF4626423.1"/>
    </source>
</evidence>
<name>A0A8H4RBF3_9HELO</name>
<dbReference type="PANTHER" id="PTHR23206">
    <property type="entry name" value="MASK PROTEIN"/>
    <property type="match status" value="1"/>
</dbReference>
<feature type="repeat" description="ANK" evidence="3">
    <location>
        <begin position="727"/>
        <end position="759"/>
    </location>
</feature>
<sequence>MAPLTEQDWDAKKTILRQLYFDSTLPKLMEVMEQEHSFVASKSQYETKFKTWAFRKNLSVKEWQYIIHKKRKREASGKETEVKFCGSLICNKKIKKEESRHSISELNSPSPASPGDICVFTPLPVIQNALITPSILQSLPFFSFLDSYNVQDSYVSRPSIPESFASSPRLPPRSPYLEILQQGSRIAGVNNSTADMPENSRSVQSVFTFPPQLIFEIFRHEKPTLSAPMTKEDQKQMLLCRMKPSMLERHDGDLEEQIGRLLGLSASDAFLEFLKFTVYLSSNQLLSFGQQKKVLEWITLPENAMLLKRIFAFHSPTIKAFLDSNLQIAVETGDIVAGKALLNADTNRCLLSQHRERLLQAAVKLRHIELVKTLIKERVNVNARIPTGTSTNHTETILAGADTVDLARLVLEAGALPNALSYDSSQQKFEAPIDRARRRGNEALVRLLQTEEDKDEARIIAPVSVKPRPTTLIDAIKEGHLKDIQALLDAGKPCTNILQPVGRTKRATELQLAAALGYEEIVKLLLKTRATQYMLVFQSLGWAVLHDAAKFGHAKVVALLIEAGASVNASGIDFNASTGDAESKYRTALLTAVEEGHIEVVNVLINNGGLVNMLLFSDYGITVLEVARTLGWFEIEALLIKSGALEIPFAPGSWYREYNTGFHTGISDVEKAWELVKIGVDPANLLDWIPSDRHANKTERDTGKRTLRIFLSICDQSQQLNLRGPFSGRSSLQYAIQIGDTETARVLIEAGANVNQSSDIDFVRLMIRKGALVNAPPGLPHGTALQIAASRSSFEMVQLLVDVGADVNAPAVGEASTALQEATHVVAAYTKYQATNCDIVKYLLANGANVNAPPGMVSGRTALQVAVSEEVPNLESIDLLLDAGAEVNAPAGKTLGFTALQGAAILGHIKIVQDLLERGADPNAPGSSSGGRTALEGAAEWGRLDMVQLLMDTGSHPHTFKTAADLAERRGHFAVADLIKAQMNRDVHSFAFYNLANDELNS</sequence>
<dbReference type="InterPro" id="IPR002110">
    <property type="entry name" value="Ankyrin_rpt"/>
</dbReference>
<feature type="repeat" description="ANK" evidence="3">
    <location>
        <begin position="930"/>
        <end position="962"/>
    </location>
</feature>
<dbReference type="Pfam" id="PF14420">
    <property type="entry name" value="Clr5"/>
    <property type="match status" value="1"/>
</dbReference>
<keyword evidence="1" id="KW-0677">Repeat</keyword>
<dbReference type="InterPro" id="IPR025676">
    <property type="entry name" value="Clr5_dom"/>
</dbReference>
<evidence type="ECO:0000259" key="4">
    <source>
        <dbReference type="Pfam" id="PF14420"/>
    </source>
</evidence>
<keyword evidence="6" id="KW-1185">Reference proteome</keyword>
<dbReference type="EMBL" id="JAAMPI010001155">
    <property type="protein sequence ID" value="KAF4626423.1"/>
    <property type="molecule type" value="Genomic_DNA"/>
</dbReference>
<feature type="repeat" description="ANK" evidence="3">
    <location>
        <begin position="895"/>
        <end position="927"/>
    </location>
</feature>
<dbReference type="PROSITE" id="PS50297">
    <property type="entry name" value="ANK_REP_REGION"/>
    <property type="match status" value="7"/>
</dbReference>
<dbReference type="PANTHER" id="PTHR23206:SF8">
    <property type="entry name" value="ANKYRIN REPEAT AND KH DOMAIN-CONTAINING 1"/>
    <property type="match status" value="1"/>
</dbReference>
<evidence type="ECO:0000313" key="6">
    <source>
        <dbReference type="Proteomes" id="UP000566819"/>
    </source>
</evidence>
<evidence type="ECO:0000256" key="1">
    <source>
        <dbReference type="ARBA" id="ARBA00022737"/>
    </source>
</evidence>
<dbReference type="SMART" id="SM00248">
    <property type="entry name" value="ANK"/>
    <property type="match status" value="12"/>
</dbReference>
<dbReference type="Gene3D" id="1.25.40.20">
    <property type="entry name" value="Ankyrin repeat-containing domain"/>
    <property type="match status" value="3"/>
</dbReference>
<feature type="repeat" description="ANK" evidence="3">
    <location>
        <begin position="540"/>
        <end position="572"/>
    </location>
</feature>
<dbReference type="Pfam" id="PF00023">
    <property type="entry name" value="Ank"/>
    <property type="match status" value="3"/>
</dbReference>
<dbReference type="AlphaFoldDB" id="A0A8H4RBF3"/>
<dbReference type="GO" id="GO:0005737">
    <property type="term" value="C:cytoplasm"/>
    <property type="evidence" value="ECO:0007669"/>
    <property type="project" value="TreeGrafter"/>
</dbReference>
<dbReference type="Proteomes" id="UP000566819">
    <property type="component" value="Unassembled WGS sequence"/>
</dbReference>
<dbReference type="OrthoDB" id="194358at2759"/>
<dbReference type="PROSITE" id="PS50088">
    <property type="entry name" value="ANK_REPEAT"/>
    <property type="match status" value="7"/>
</dbReference>
<keyword evidence="2 3" id="KW-0040">ANK repeat</keyword>
<gene>
    <name evidence="5" type="ORF">G7Y89_g11736</name>
</gene>
<dbReference type="SUPFAM" id="SSF48403">
    <property type="entry name" value="Ankyrin repeat"/>
    <property type="match status" value="2"/>
</dbReference>
<feature type="repeat" description="ANK" evidence="3">
    <location>
        <begin position="584"/>
        <end position="612"/>
    </location>
</feature>
<reference evidence="5 6" key="1">
    <citation type="submission" date="2020-03" db="EMBL/GenBank/DDBJ databases">
        <title>Draft Genome Sequence of Cudoniella acicularis.</title>
        <authorList>
            <person name="Buettner E."/>
            <person name="Kellner H."/>
        </authorList>
    </citation>
    <scope>NUCLEOTIDE SEQUENCE [LARGE SCALE GENOMIC DNA]</scope>
    <source>
        <strain evidence="5 6">DSM 108380</strain>
    </source>
</reference>